<evidence type="ECO:0008006" key="3">
    <source>
        <dbReference type="Google" id="ProtNLM"/>
    </source>
</evidence>
<dbReference type="AlphaFoldDB" id="A0A7Y9IX41"/>
<dbReference type="RefSeq" id="WP_179587843.1">
    <property type="nucleotide sequence ID" value="NZ_JACBYR010000001.1"/>
</dbReference>
<dbReference type="EMBL" id="JACBYR010000001">
    <property type="protein sequence ID" value="NYE84113.1"/>
    <property type="molecule type" value="Genomic_DNA"/>
</dbReference>
<protein>
    <recommendedName>
        <fullName evidence="3">DUF1488 family protein</fullName>
    </recommendedName>
</protein>
<gene>
    <name evidence="1" type="ORF">FHW18_003384</name>
</gene>
<proteinExistence type="predicted"/>
<dbReference type="Proteomes" id="UP000542125">
    <property type="component" value="Unassembled WGS sequence"/>
</dbReference>
<name>A0A7Y9IX41_9BURK</name>
<comment type="caution">
    <text evidence="1">The sequence shown here is derived from an EMBL/GenBank/DDBJ whole genome shotgun (WGS) entry which is preliminary data.</text>
</comment>
<keyword evidence="2" id="KW-1185">Reference proteome</keyword>
<evidence type="ECO:0000313" key="2">
    <source>
        <dbReference type="Proteomes" id="UP000542125"/>
    </source>
</evidence>
<sequence>MTFDVTARPDAEGVSFRMHFPDGPGDARVTALVLKEYFGASGSPDTLLEAYRANFRAIHAVAQQKALRGGQAGVTVETGDLKEWEIKGAAGVD</sequence>
<evidence type="ECO:0000313" key="1">
    <source>
        <dbReference type="EMBL" id="NYE84113.1"/>
    </source>
</evidence>
<accession>A0A7Y9IX41</accession>
<organism evidence="1 2">
    <name type="scientific">Pigmentiphaga litoralis</name>
    <dbReference type="NCBI Taxonomy" id="516702"/>
    <lineage>
        <taxon>Bacteria</taxon>
        <taxon>Pseudomonadati</taxon>
        <taxon>Pseudomonadota</taxon>
        <taxon>Betaproteobacteria</taxon>
        <taxon>Burkholderiales</taxon>
        <taxon>Alcaligenaceae</taxon>
        <taxon>Pigmentiphaga</taxon>
    </lineage>
</organism>
<reference evidence="1 2" key="1">
    <citation type="submission" date="2020-07" db="EMBL/GenBank/DDBJ databases">
        <title>Genomic Encyclopedia of Type Strains, Phase IV (KMG-V): Genome sequencing to study the core and pangenomes of soil and plant-associated prokaryotes.</title>
        <authorList>
            <person name="Whitman W."/>
        </authorList>
    </citation>
    <scope>NUCLEOTIDE SEQUENCE [LARGE SCALE GENOMIC DNA]</scope>
    <source>
        <strain evidence="1 2">SAS40</strain>
    </source>
</reference>